<dbReference type="EMBL" id="CAJPVJ010021257">
    <property type="protein sequence ID" value="CAG2177911.1"/>
    <property type="molecule type" value="Genomic_DNA"/>
</dbReference>
<reference evidence="2" key="1">
    <citation type="submission" date="2020-11" db="EMBL/GenBank/DDBJ databases">
        <authorList>
            <person name="Tran Van P."/>
        </authorList>
    </citation>
    <scope>NUCLEOTIDE SEQUENCE</scope>
</reference>
<dbReference type="Proteomes" id="UP000728032">
    <property type="component" value="Unassembled WGS sequence"/>
</dbReference>
<evidence type="ECO:0000313" key="2">
    <source>
        <dbReference type="EMBL" id="CAD7660775.1"/>
    </source>
</evidence>
<dbReference type="AlphaFoldDB" id="A0A7R9MIA9"/>
<organism evidence="2">
    <name type="scientific">Oppiella nova</name>
    <dbReference type="NCBI Taxonomy" id="334625"/>
    <lineage>
        <taxon>Eukaryota</taxon>
        <taxon>Metazoa</taxon>
        <taxon>Ecdysozoa</taxon>
        <taxon>Arthropoda</taxon>
        <taxon>Chelicerata</taxon>
        <taxon>Arachnida</taxon>
        <taxon>Acari</taxon>
        <taxon>Acariformes</taxon>
        <taxon>Sarcoptiformes</taxon>
        <taxon>Oribatida</taxon>
        <taxon>Brachypylina</taxon>
        <taxon>Oppioidea</taxon>
        <taxon>Oppiidae</taxon>
        <taxon>Oppiella</taxon>
    </lineage>
</organism>
<dbReference type="EMBL" id="OC936082">
    <property type="protein sequence ID" value="CAD7660775.1"/>
    <property type="molecule type" value="Genomic_DNA"/>
</dbReference>
<feature type="non-terminal residue" evidence="2">
    <location>
        <position position="59"/>
    </location>
</feature>
<proteinExistence type="predicted"/>
<evidence type="ECO:0000313" key="3">
    <source>
        <dbReference type="Proteomes" id="UP000728032"/>
    </source>
</evidence>
<sequence length="59" mass="6368">MPVIPVPAIAPPTTTVAHNHRMDNKCLLCRNLSNHPILYPPDPQPTAPAESTSAKCALR</sequence>
<keyword evidence="3" id="KW-1185">Reference proteome</keyword>
<feature type="region of interest" description="Disordered" evidence="1">
    <location>
        <begin position="39"/>
        <end position="59"/>
    </location>
</feature>
<gene>
    <name evidence="2" type="ORF">ONB1V03_LOCUS17338</name>
</gene>
<evidence type="ECO:0000256" key="1">
    <source>
        <dbReference type="SAM" id="MobiDB-lite"/>
    </source>
</evidence>
<protein>
    <submittedName>
        <fullName evidence="2">Uncharacterized protein</fullName>
    </submittedName>
</protein>
<feature type="compositionally biased region" description="Polar residues" evidence="1">
    <location>
        <begin position="49"/>
        <end position="59"/>
    </location>
</feature>
<accession>A0A7R9MIA9</accession>
<name>A0A7R9MIA9_9ACAR</name>